<feature type="non-terminal residue" evidence="14">
    <location>
        <position position="151"/>
    </location>
</feature>
<evidence type="ECO:0000256" key="6">
    <source>
        <dbReference type="ARBA" id="ARBA00022989"/>
    </source>
</evidence>
<dbReference type="Proteomes" id="UP001482620">
    <property type="component" value="Unassembled WGS sequence"/>
</dbReference>
<evidence type="ECO:0000256" key="3">
    <source>
        <dbReference type="ARBA" id="ARBA00022692"/>
    </source>
</evidence>
<keyword evidence="9" id="KW-0675">Receptor</keyword>
<dbReference type="Gene3D" id="2.60.40.10">
    <property type="entry name" value="Immunoglobulins"/>
    <property type="match status" value="1"/>
</dbReference>
<evidence type="ECO:0000256" key="1">
    <source>
        <dbReference type="ARBA" id="ARBA00004496"/>
    </source>
</evidence>
<evidence type="ECO:0000256" key="12">
    <source>
        <dbReference type="ARBA" id="ARBA00046288"/>
    </source>
</evidence>
<feature type="domain" description="Ig-like" evidence="13">
    <location>
        <begin position="79"/>
        <end position="149"/>
    </location>
</feature>
<dbReference type="InterPro" id="IPR007110">
    <property type="entry name" value="Ig-like_dom"/>
</dbReference>
<keyword evidence="3" id="KW-0812">Transmembrane</keyword>
<dbReference type="InterPro" id="IPR015621">
    <property type="entry name" value="IL-1_rcpt_fam"/>
</dbReference>
<evidence type="ECO:0000313" key="15">
    <source>
        <dbReference type="Proteomes" id="UP001482620"/>
    </source>
</evidence>
<keyword evidence="4" id="KW-0732">Signal</keyword>
<evidence type="ECO:0000256" key="10">
    <source>
        <dbReference type="ARBA" id="ARBA00023180"/>
    </source>
</evidence>
<evidence type="ECO:0000256" key="11">
    <source>
        <dbReference type="ARBA" id="ARBA00023319"/>
    </source>
</evidence>
<keyword evidence="15" id="KW-1185">Reference proteome</keyword>
<dbReference type="PROSITE" id="PS50835">
    <property type="entry name" value="IG_LIKE"/>
    <property type="match status" value="1"/>
</dbReference>
<keyword evidence="6" id="KW-1133">Transmembrane helix</keyword>
<dbReference type="EMBL" id="JAHRIQ010069998">
    <property type="protein sequence ID" value="MEQ2243492.1"/>
    <property type="molecule type" value="Genomic_DNA"/>
</dbReference>
<keyword evidence="5" id="KW-0677">Repeat</keyword>
<dbReference type="InterPro" id="IPR013783">
    <property type="entry name" value="Ig-like_fold"/>
</dbReference>
<dbReference type="SMART" id="SM00409">
    <property type="entry name" value="IG"/>
    <property type="match status" value="1"/>
</dbReference>
<organism evidence="14 15">
    <name type="scientific">Ilyodon furcidens</name>
    <name type="common">goldbreast splitfin</name>
    <dbReference type="NCBI Taxonomy" id="33524"/>
    <lineage>
        <taxon>Eukaryota</taxon>
        <taxon>Metazoa</taxon>
        <taxon>Chordata</taxon>
        <taxon>Craniata</taxon>
        <taxon>Vertebrata</taxon>
        <taxon>Euteleostomi</taxon>
        <taxon>Actinopterygii</taxon>
        <taxon>Neopterygii</taxon>
        <taxon>Teleostei</taxon>
        <taxon>Neoteleostei</taxon>
        <taxon>Acanthomorphata</taxon>
        <taxon>Ovalentaria</taxon>
        <taxon>Atherinomorphae</taxon>
        <taxon>Cyprinodontiformes</taxon>
        <taxon>Goodeidae</taxon>
        <taxon>Ilyodon</taxon>
    </lineage>
</organism>
<protein>
    <submittedName>
        <fullName evidence="14">Interleukin-1 receptor accessory protein-like 1-B</fullName>
    </submittedName>
</protein>
<evidence type="ECO:0000259" key="13">
    <source>
        <dbReference type="PROSITE" id="PS50835"/>
    </source>
</evidence>
<proteinExistence type="predicted"/>
<dbReference type="InterPro" id="IPR003599">
    <property type="entry name" value="Ig_sub"/>
</dbReference>
<name>A0ABV0UFZ1_9TELE</name>
<dbReference type="PANTHER" id="PTHR11890:SF22">
    <property type="entry name" value="INTERLEUKIN-1 RECEPTOR ACCESSORY PROTEIN-LIKE 1"/>
    <property type="match status" value="1"/>
</dbReference>
<keyword evidence="11" id="KW-0393">Immunoglobulin domain</keyword>
<comment type="caution">
    <text evidence="14">The sequence shown here is derived from an EMBL/GenBank/DDBJ whole genome shotgun (WGS) entry which is preliminary data.</text>
</comment>
<evidence type="ECO:0000256" key="7">
    <source>
        <dbReference type="ARBA" id="ARBA00023136"/>
    </source>
</evidence>
<evidence type="ECO:0000256" key="8">
    <source>
        <dbReference type="ARBA" id="ARBA00023157"/>
    </source>
</evidence>
<sequence length="151" mass="17482">MAALSPSIKRLTESDHSWEGQATEEKYGLFQVFFSANRNSTYCMKVSMSLNVAENDTDLCYNSNMRRPEKAELSKSKDILCPDIDDYVEPGKDPEITWYKECRPKKWRANVIQKRDILSFQEVKEDDIGNYTCEIQFGGFVVRRTTELTVT</sequence>
<evidence type="ECO:0000313" key="14">
    <source>
        <dbReference type="EMBL" id="MEQ2243492.1"/>
    </source>
</evidence>
<gene>
    <name evidence="14" type="ORF">ILYODFUR_007515</name>
</gene>
<evidence type="ECO:0000256" key="2">
    <source>
        <dbReference type="ARBA" id="ARBA00022490"/>
    </source>
</evidence>
<evidence type="ECO:0000256" key="4">
    <source>
        <dbReference type="ARBA" id="ARBA00022729"/>
    </source>
</evidence>
<reference evidence="14 15" key="1">
    <citation type="submission" date="2021-06" db="EMBL/GenBank/DDBJ databases">
        <authorList>
            <person name="Palmer J.M."/>
        </authorList>
    </citation>
    <scope>NUCLEOTIDE SEQUENCE [LARGE SCALE GENOMIC DNA]</scope>
    <source>
        <strain evidence="15">if_2019</strain>
        <tissue evidence="14">Muscle</tissue>
    </source>
</reference>
<keyword evidence="2" id="KW-0963">Cytoplasm</keyword>
<dbReference type="SUPFAM" id="SSF48726">
    <property type="entry name" value="Immunoglobulin"/>
    <property type="match status" value="1"/>
</dbReference>
<keyword evidence="8" id="KW-1015">Disulfide bond</keyword>
<comment type="subcellular location">
    <subcellularLocation>
        <location evidence="1">Cytoplasm</location>
    </subcellularLocation>
    <subcellularLocation>
        <location evidence="12">Endomembrane system</location>
        <topology evidence="12">Single-pass type I membrane protein</topology>
    </subcellularLocation>
</comment>
<keyword evidence="10" id="KW-0325">Glycoprotein</keyword>
<accession>A0ABV0UFZ1</accession>
<evidence type="ECO:0000256" key="9">
    <source>
        <dbReference type="ARBA" id="ARBA00023170"/>
    </source>
</evidence>
<dbReference type="PANTHER" id="PTHR11890">
    <property type="entry name" value="INTERLEUKIN-1 RECEPTOR FAMILY MEMBER"/>
    <property type="match status" value="1"/>
</dbReference>
<evidence type="ECO:0000256" key="5">
    <source>
        <dbReference type="ARBA" id="ARBA00022737"/>
    </source>
</evidence>
<dbReference type="InterPro" id="IPR036179">
    <property type="entry name" value="Ig-like_dom_sf"/>
</dbReference>
<keyword evidence="7" id="KW-0472">Membrane</keyword>